<sequence length="67" mass="7249">MLDSVHRDAAITPGELEMLHGLLRSICRDKSVDVQSAKGESMAAQLIAHFQRGARDEVSLVEAMDAA</sequence>
<name>A0ABU0BSV5_9HYPH</name>
<evidence type="ECO:0000313" key="2">
    <source>
        <dbReference type="Proteomes" id="UP001230207"/>
    </source>
</evidence>
<gene>
    <name evidence="1" type="ORF">QO002_002874</name>
</gene>
<keyword evidence="2" id="KW-1185">Reference proteome</keyword>
<organism evidence="1 2">
    <name type="scientific">Pararhizobium capsulatum DSM 1112</name>
    <dbReference type="NCBI Taxonomy" id="1121113"/>
    <lineage>
        <taxon>Bacteria</taxon>
        <taxon>Pseudomonadati</taxon>
        <taxon>Pseudomonadota</taxon>
        <taxon>Alphaproteobacteria</taxon>
        <taxon>Hyphomicrobiales</taxon>
        <taxon>Rhizobiaceae</taxon>
        <taxon>Rhizobium/Agrobacterium group</taxon>
        <taxon>Pararhizobium</taxon>
    </lineage>
</organism>
<dbReference type="RefSeq" id="WP_307230753.1">
    <property type="nucleotide sequence ID" value="NZ_JAUSVF010000001.1"/>
</dbReference>
<reference evidence="1 2" key="1">
    <citation type="submission" date="2023-07" db="EMBL/GenBank/DDBJ databases">
        <title>Genomic Encyclopedia of Type Strains, Phase IV (KMG-IV): sequencing the most valuable type-strain genomes for metagenomic binning, comparative biology and taxonomic classification.</title>
        <authorList>
            <person name="Goeker M."/>
        </authorList>
    </citation>
    <scope>NUCLEOTIDE SEQUENCE [LARGE SCALE GENOMIC DNA]</scope>
    <source>
        <strain evidence="1 2">DSM 1112</strain>
    </source>
</reference>
<proteinExistence type="predicted"/>
<comment type="caution">
    <text evidence="1">The sequence shown here is derived from an EMBL/GenBank/DDBJ whole genome shotgun (WGS) entry which is preliminary data.</text>
</comment>
<dbReference type="EMBL" id="JAUSVF010000001">
    <property type="protein sequence ID" value="MDQ0320736.1"/>
    <property type="molecule type" value="Genomic_DNA"/>
</dbReference>
<protein>
    <submittedName>
        <fullName evidence="1">Uncharacterized protein</fullName>
    </submittedName>
</protein>
<dbReference type="Proteomes" id="UP001230207">
    <property type="component" value="Unassembled WGS sequence"/>
</dbReference>
<evidence type="ECO:0000313" key="1">
    <source>
        <dbReference type="EMBL" id="MDQ0320736.1"/>
    </source>
</evidence>
<accession>A0ABU0BSV5</accession>